<keyword evidence="2" id="KW-0812">Transmembrane</keyword>
<evidence type="ECO:0000313" key="4">
    <source>
        <dbReference type="Proteomes" id="UP000239896"/>
    </source>
</evidence>
<evidence type="ECO:0000256" key="2">
    <source>
        <dbReference type="SAM" id="Phobius"/>
    </source>
</evidence>
<keyword evidence="4" id="KW-1185">Reference proteome</keyword>
<protein>
    <submittedName>
        <fullName evidence="3">Uncharacterized protein</fullName>
    </submittedName>
</protein>
<feature type="compositionally biased region" description="Basic residues" evidence="1">
    <location>
        <begin position="1"/>
        <end position="11"/>
    </location>
</feature>
<keyword evidence="2" id="KW-1133">Transmembrane helix</keyword>
<organism evidence="3 4">
    <name type="scientific">Halomonas ventosae</name>
    <dbReference type="NCBI Taxonomy" id="229007"/>
    <lineage>
        <taxon>Bacteria</taxon>
        <taxon>Pseudomonadati</taxon>
        <taxon>Pseudomonadota</taxon>
        <taxon>Gammaproteobacteria</taxon>
        <taxon>Oceanospirillales</taxon>
        <taxon>Halomonadaceae</taxon>
        <taxon>Halomonas</taxon>
    </lineage>
</organism>
<proteinExistence type="predicted"/>
<evidence type="ECO:0000313" key="3">
    <source>
        <dbReference type="EMBL" id="PRY72812.1"/>
    </source>
</evidence>
<comment type="caution">
    <text evidence="3">The sequence shown here is derived from an EMBL/GenBank/DDBJ whole genome shotgun (WGS) entry which is preliminary data.</text>
</comment>
<keyword evidence="2" id="KW-0472">Membrane</keyword>
<name>A0A2T0VQQ3_9GAMM</name>
<feature type="region of interest" description="Disordered" evidence="1">
    <location>
        <begin position="1"/>
        <end position="27"/>
    </location>
</feature>
<reference evidence="3 4" key="1">
    <citation type="submission" date="2018-03" db="EMBL/GenBank/DDBJ databases">
        <title>Comparative analysis of microorganisms from saline springs in Andes Mountain Range, Colombia.</title>
        <authorList>
            <person name="Rubin E."/>
        </authorList>
    </citation>
    <scope>NUCLEOTIDE SEQUENCE [LARGE SCALE GENOMIC DNA]</scope>
    <source>
        <strain evidence="3 4">USBA 854</strain>
    </source>
</reference>
<dbReference type="AlphaFoldDB" id="A0A2T0VQQ3"/>
<sequence>MIRQVARRRQANRQEPPVADPRKPVRDTRTRNRVFLMTVVAAIVVGFWLTR</sequence>
<dbReference type="EMBL" id="PVTM01000003">
    <property type="protein sequence ID" value="PRY72812.1"/>
    <property type="molecule type" value="Genomic_DNA"/>
</dbReference>
<dbReference type="Proteomes" id="UP000239896">
    <property type="component" value="Unassembled WGS sequence"/>
</dbReference>
<evidence type="ECO:0000256" key="1">
    <source>
        <dbReference type="SAM" id="MobiDB-lite"/>
    </source>
</evidence>
<gene>
    <name evidence="3" type="ORF">BCL64_103292</name>
</gene>
<accession>A0A2T0VQQ3</accession>
<feature type="transmembrane region" description="Helical" evidence="2">
    <location>
        <begin position="32"/>
        <end position="50"/>
    </location>
</feature>